<name>A0A2U7U9K1_9VIRU</name>
<dbReference type="Proteomes" id="UP000248852">
    <property type="component" value="Segment"/>
</dbReference>
<dbReference type="Gene3D" id="3.90.1150.10">
    <property type="entry name" value="Aspartate Aminotransferase, domain 1"/>
    <property type="match status" value="1"/>
</dbReference>
<evidence type="ECO:0000313" key="4">
    <source>
        <dbReference type="EMBL" id="AVK75106.1"/>
    </source>
</evidence>
<organism evidence="4">
    <name type="scientific">Pandoravirus quercus</name>
    <dbReference type="NCBI Taxonomy" id="2107709"/>
    <lineage>
        <taxon>Viruses</taxon>
        <taxon>Pandoravirus</taxon>
    </lineage>
</organism>
<dbReference type="InterPro" id="IPR015421">
    <property type="entry name" value="PyrdxlP-dep_Trfase_major"/>
</dbReference>
<dbReference type="Gene3D" id="3.40.640.10">
    <property type="entry name" value="Type I PLP-dependent aspartate aminotransferase-like (Major domain)"/>
    <property type="match status" value="1"/>
</dbReference>
<dbReference type="PIRSF" id="PIRSF001434">
    <property type="entry name" value="CGS"/>
    <property type="match status" value="1"/>
</dbReference>
<feature type="region of interest" description="Disordered" evidence="3">
    <location>
        <begin position="1"/>
        <end position="20"/>
    </location>
</feature>
<dbReference type="SUPFAM" id="SSF53383">
    <property type="entry name" value="PLP-dependent transferases"/>
    <property type="match status" value="1"/>
</dbReference>
<dbReference type="EMBL" id="MG011689">
    <property type="protein sequence ID" value="AVK75106.1"/>
    <property type="molecule type" value="Genomic_DNA"/>
</dbReference>
<sequence length="433" mass="46540">MDATDPTDKSNNVPTQMPHRGNDLLLHTPGLGAVVLASSWNQRSPAHPERTHYEYGRGAGPNQDALASALRTVYPKAESIGLFCSGTAAAACVIDAALAGASGDVAVLVHKETYGGTDRLLDHLASTRAGFSYVMADLNNAEWVEQEIAAITARQGSLRLIYAESCSNPSGFVVDIARLAAVRDRLCPLVPIAIDNSWLSILYDPMAHGADVVIESLTKHVGGGHLVAGMAAFAPTALGKNMHQRTMDHAEATGQHMAPFDAWLAETNINTLAYRVQTASRCCLEVAHFLQAHPRVGRVIYPGLDSHPDAAIARRVLGTEADGTLAGPTVLTFHVALDMEATTRMIDSSPIIHYASSYGKPVPLFDPHIAEGSADHYDAQPQDNDRGGSWIRLAMGHAVDARTVSAELDRLLDLHVPTPNDRHQELRLSFFPH</sequence>
<dbReference type="InterPro" id="IPR015424">
    <property type="entry name" value="PyrdxlP-dep_Trfase"/>
</dbReference>
<dbReference type="GeneID" id="36844247"/>
<accession>A0A2U7U9K1</accession>
<dbReference type="InterPro" id="IPR015422">
    <property type="entry name" value="PyrdxlP-dep_Trfase_small"/>
</dbReference>
<gene>
    <name evidence="4" type="ORF">pqer_cds_684</name>
</gene>
<evidence type="ECO:0000256" key="2">
    <source>
        <dbReference type="ARBA" id="ARBA00022898"/>
    </source>
</evidence>
<dbReference type="Pfam" id="PF01053">
    <property type="entry name" value="Cys_Met_Meta_PP"/>
    <property type="match status" value="1"/>
</dbReference>
<evidence type="ECO:0000256" key="3">
    <source>
        <dbReference type="SAM" id="MobiDB-lite"/>
    </source>
</evidence>
<dbReference type="PANTHER" id="PTHR11808">
    <property type="entry name" value="TRANS-SULFURATION ENZYME FAMILY MEMBER"/>
    <property type="match status" value="1"/>
</dbReference>
<dbReference type="GO" id="GO:0030170">
    <property type="term" value="F:pyridoxal phosphate binding"/>
    <property type="evidence" value="ECO:0007669"/>
    <property type="project" value="InterPro"/>
</dbReference>
<keyword evidence="4" id="KW-0456">Lyase</keyword>
<keyword evidence="2" id="KW-0663">Pyridoxal phosphate</keyword>
<comment type="cofactor">
    <cofactor evidence="1">
        <name>pyridoxal 5'-phosphate</name>
        <dbReference type="ChEBI" id="CHEBI:597326"/>
    </cofactor>
</comment>
<dbReference type="GO" id="GO:0019346">
    <property type="term" value="P:transsulfuration"/>
    <property type="evidence" value="ECO:0007669"/>
    <property type="project" value="InterPro"/>
</dbReference>
<dbReference type="InterPro" id="IPR000277">
    <property type="entry name" value="Cys/Met-Metab_PyrdxlP-dep_enz"/>
</dbReference>
<evidence type="ECO:0000256" key="1">
    <source>
        <dbReference type="ARBA" id="ARBA00001933"/>
    </source>
</evidence>
<dbReference type="GO" id="GO:0016846">
    <property type="term" value="F:carbon-sulfur lyase activity"/>
    <property type="evidence" value="ECO:0007669"/>
    <property type="project" value="TreeGrafter"/>
</dbReference>
<dbReference type="RefSeq" id="YP_009483375.1">
    <property type="nucleotide sequence ID" value="NC_037667.1"/>
</dbReference>
<protein>
    <submittedName>
        <fullName evidence="4">Cystathionine gamma-lyase</fullName>
    </submittedName>
</protein>
<reference evidence="4" key="1">
    <citation type="journal article" date="2018" name="Nat. Commun.">
        <title>Diversity and evolution of the emerging Pandoraviridae family.</title>
        <authorList>
            <person name="Legendre M."/>
            <person name="Fabre E."/>
            <person name="Poirot O."/>
            <person name="Jeudy S."/>
            <person name="Lartigue A."/>
            <person name="Alempic J.M."/>
            <person name="Beucher L."/>
            <person name="Philippe N."/>
            <person name="Bertaux L."/>
            <person name="Christo-Foroux E."/>
            <person name="Labadie K."/>
            <person name="Coute Y."/>
            <person name="Abergel C."/>
            <person name="Claverie J.M."/>
        </authorList>
    </citation>
    <scope>NUCLEOTIDE SEQUENCE [LARGE SCALE GENOMIC DNA]</scope>
    <source>
        <strain evidence="4">Quercus</strain>
    </source>
</reference>
<proteinExistence type="predicted"/>
<dbReference type="KEGG" id="vg:36844247"/>